<reference evidence="2" key="1">
    <citation type="submission" date="2022-01" db="EMBL/GenBank/DDBJ databases">
        <authorList>
            <person name="King R."/>
        </authorList>
    </citation>
    <scope>NUCLEOTIDE SEQUENCE</scope>
</reference>
<feature type="compositionally biased region" description="Basic and acidic residues" evidence="1">
    <location>
        <begin position="9"/>
        <end position="18"/>
    </location>
</feature>
<dbReference type="AlphaFoldDB" id="A0A9N9TE39"/>
<accession>A0A9N9TE39</accession>
<dbReference type="OrthoDB" id="205993at2759"/>
<feature type="compositionally biased region" description="Basic residues" evidence="1">
    <location>
        <begin position="77"/>
        <end position="90"/>
    </location>
</feature>
<name>A0A9N9TE39_PHYSR</name>
<organism evidence="2 3">
    <name type="scientific">Phyllotreta striolata</name>
    <name type="common">Striped flea beetle</name>
    <name type="synonym">Crioceris striolata</name>
    <dbReference type="NCBI Taxonomy" id="444603"/>
    <lineage>
        <taxon>Eukaryota</taxon>
        <taxon>Metazoa</taxon>
        <taxon>Ecdysozoa</taxon>
        <taxon>Arthropoda</taxon>
        <taxon>Hexapoda</taxon>
        <taxon>Insecta</taxon>
        <taxon>Pterygota</taxon>
        <taxon>Neoptera</taxon>
        <taxon>Endopterygota</taxon>
        <taxon>Coleoptera</taxon>
        <taxon>Polyphaga</taxon>
        <taxon>Cucujiformia</taxon>
        <taxon>Chrysomeloidea</taxon>
        <taxon>Chrysomelidae</taxon>
        <taxon>Galerucinae</taxon>
        <taxon>Alticini</taxon>
        <taxon>Phyllotreta</taxon>
    </lineage>
</organism>
<feature type="compositionally biased region" description="Basic and acidic residues" evidence="1">
    <location>
        <begin position="65"/>
        <end position="76"/>
    </location>
</feature>
<feature type="region of interest" description="Disordered" evidence="1">
    <location>
        <begin position="628"/>
        <end position="648"/>
    </location>
</feature>
<evidence type="ECO:0000256" key="1">
    <source>
        <dbReference type="SAM" id="MobiDB-lite"/>
    </source>
</evidence>
<sequence length="648" mass="73857">MSSRVLRKLQGDKDKDLNEEVSDTETDTPVSGGARRKQLNVNRYDLLNQQSHSESEVKEDDNETEAAKSFEGEHPEIKRKKKKRKKKSGKHTNAQRSSEDNADVDEVERSLREVNKLLGENYVPKAANIQHAKHEKTSLRKNTLSIQHKHLNPNNELKRIFGSKIVQNEHKRKNRAGGRAHGKQITMVNCKENYPNVGKSGLSMTYIENKNGIQYFTYEHSQSYRQVQNKFLEAVESINPNNIVAIINEHQYHVDALIQLSDLCKLSEDLATAAELIERALYSLEYVYHPLFNVAQGNCRLDYRRQENRALYITIFKHLMFIGGKACYRTSLEFCKLLLSLDPDGDPLAIVLAVDFYAIRAREYQWFIDFVKEWDSTKNLTWLPNIAYSLAVAHLYLEDSEKADFVLQEALLIFPGVLLPLLEQCSVQTDNRVASNPFFTTANDVKRQPLALTQLIQLYIKRSYHIWKDSDLLPWLERNVHQVLDRVENNDPMVKEYEVKRLKRFQGNLPLSIARHIVLSDIKGVSPMTDEAAGPVMSFDPLPPKDSINIYTRSKKSTVSHSSGNALGIFFRSILPNFNPNAPEQAREEDGARALPAGIEENAIVDLQTSVASLVDAMRDLLNNIRLEVPNDADAEENDDSADDDDLT</sequence>
<gene>
    <name evidence="2" type="ORF">PHYEVI_LOCUS426</name>
</gene>
<dbReference type="Pfam" id="PF04910">
    <property type="entry name" value="Tcf25"/>
    <property type="match status" value="1"/>
</dbReference>
<dbReference type="EMBL" id="OU900094">
    <property type="protein sequence ID" value="CAG9853959.1"/>
    <property type="molecule type" value="Genomic_DNA"/>
</dbReference>
<dbReference type="Proteomes" id="UP001153712">
    <property type="component" value="Chromosome 1"/>
</dbReference>
<evidence type="ECO:0000313" key="3">
    <source>
        <dbReference type="Proteomes" id="UP001153712"/>
    </source>
</evidence>
<dbReference type="GO" id="GO:1990112">
    <property type="term" value="C:RQC complex"/>
    <property type="evidence" value="ECO:0007669"/>
    <property type="project" value="TreeGrafter"/>
</dbReference>
<protein>
    <recommendedName>
        <fullName evidence="4">Transcription factor 25</fullName>
    </recommendedName>
</protein>
<evidence type="ECO:0000313" key="2">
    <source>
        <dbReference type="EMBL" id="CAG9853959.1"/>
    </source>
</evidence>
<dbReference type="PANTHER" id="PTHR22684">
    <property type="entry name" value="NULP1-RELATED"/>
    <property type="match status" value="1"/>
</dbReference>
<feature type="region of interest" description="Disordered" evidence="1">
    <location>
        <begin position="1"/>
        <end position="107"/>
    </location>
</feature>
<evidence type="ECO:0008006" key="4">
    <source>
        <dbReference type="Google" id="ProtNLM"/>
    </source>
</evidence>
<dbReference type="InterPro" id="IPR006994">
    <property type="entry name" value="TCF25/Rqc1"/>
</dbReference>
<dbReference type="PANTHER" id="PTHR22684:SF0">
    <property type="entry name" value="RIBOSOME QUALITY CONTROL COMPLEX SUBUNIT TCF25"/>
    <property type="match status" value="1"/>
</dbReference>
<feature type="compositionally biased region" description="Acidic residues" evidence="1">
    <location>
        <begin position="631"/>
        <end position="648"/>
    </location>
</feature>
<proteinExistence type="predicted"/>
<keyword evidence="3" id="KW-1185">Reference proteome</keyword>